<keyword evidence="3" id="KW-0349">Heme</keyword>
<gene>
    <name evidence="12" type="ORF">TRITD_4Bv1G050660</name>
</gene>
<protein>
    <recommendedName>
        <fullName evidence="14">Cytochrome P450</fullName>
    </recommendedName>
</protein>
<dbReference type="Pfam" id="PF00067">
    <property type="entry name" value="p450"/>
    <property type="match status" value="1"/>
</dbReference>
<dbReference type="Proteomes" id="UP000324705">
    <property type="component" value="Chromosome 4B"/>
</dbReference>
<dbReference type="InterPro" id="IPR050665">
    <property type="entry name" value="Cytochrome_P450_Monooxygen"/>
</dbReference>
<keyword evidence="5" id="KW-0479">Metal-binding</keyword>
<comment type="similarity">
    <text evidence="2">Belongs to the cytochrome P450 family.</text>
</comment>
<keyword evidence="8" id="KW-0408">Iron</keyword>
<dbReference type="GO" id="GO:0020037">
    <property type="term" value="F:heme binding"/>
    <property type="evidence" value="ECO:0007669"/>
    <property type="project" value="InterPro"/>
</dbReference>
<keyword evidence="6 11" id="KW-1133">Transmembrane helix</keyword>
<evidence type="ECO:0000256" key="10">
    <source>
        <dbReference type="ARBA" id="ARBA00023136"/>
    </source>
</evidence>
<dbReference type="GO" id="GO:0005506">
    <property type="term" value="F:iron ion binding"/>
    <property type="evidence" value="ECO:0007669"/>
    <property type="project" value="InterPro"/>
</dbReference>
<feature type="transmembrane region" description="Helical" evidence="11">
    <location>
        <begin position="6"/>
        <end position="28"/>
    </location>
</feature>
<dbReference type="SUPFAM" id="SSF48264">
    <property type="entry name" value="Cytochrome P450"/>
    <property type="match status" value="1"/>
</dbReference>
<organism evidence="12 13">
    <name type="scientific">Triticum turgidum subsp. durum</name>
    <name type="common">Durum wheat</name>
    <name type="synonym">Triticum durum</name>
    <dbReference type="NCBI Taxonomy" id="4567"/>
    <lineage>
        <taxon>Eukaryota</taxon>
        <taxon>Viridiplantae</taxon>
        <taxon>Streptophyta</taxon>
        <taxon>Embryophyta</taxon>
        <taxon>Tracheophyta</taxon>
        <taxon>Spermatophyta</taxon>
        <taxon>Magnoliopsida</taxon>
        <taxon>Liliopsida</taxon>
        <taxon>Poales</taxon>
        <taxon>Poaceae</taxon>
        <taxon>BOP clade</taxon>
        <taxon>Pooideae</taxon>
        <taxon>Triticodae</taxon>
        <taxon>Triticeae</taxon>
        <taxon>Triticinae</taxon>
        <taxon>Triticum</taxon>
    </lineage>
</organism>
<dbReference type="Gramene" id="TRITD4Bv1G050660.5">
    <property type="protein sequence ID" value="TRITD4Bv1G050660.5"/>
    <property type="gene ID" value="TRITD4Bv1G050660"/>
</dbReference>
<keyword evidence="13" id="KW-1185">Reference proteome</keyword>
<name>A0A9R0SYI6_TRITD</name>
<dbReference type="GO" id="GO:0006629">
    <property type="term" value="P:lipid metabolic process"/>
    <property type="evidence" value="ECO:0007669"/>
    <property type="project" value="UniProtKB-ARBA"/>
</dbReference>
<keyword evidence="7" id="KW-0560">Oxidoreductase</keyword>
<evidence type="ECO:0000256" key="11">
    <source>
        <dbReference type="SAM" id="Phobius"/>
    </source>
</evidence>
<dbReference type="EMBL" id="LT934118">
    <property type="protein sequence ID" value="VAI03831.1"/>
    <property type="molecule type" value="Genomic_DNA"/>
</dbReference>
<dbReference type="Gene3D" id="1.10.630.10">
    <property type="entry name" value="Cytochrome P450"/>
    <property type="match status" value="1"/>
</dbReference>
<dbReference type="PANTHER" id="PTHR24282:SF99">
    <property type="entry name" value="CYTOCHROME P450 714A1"/>
    <property type="match status" value="1"/>
</dbReference>
<dbReference type="GO" id="GO:0016705">
    <property type="term" value="F:oxidoreductase activity, acting on paired donors, with incorporation or reduction of molecular oxygen"/>
    <property type="evidence" value="ECO:0007669"/>
    <property type="project" value="InterPro"/>
</dbReference>
<keyword evidence="9" id="KW-0503">Monooxygenase</keyword>
<accession>A0A9R0SYI6</accession>
<evidence type="ECO:0000256" key="2">
    <source>
        <dbReference type="ARBA" id="ARBA00010617"/>
    </source>
</evidence>
<comment type="subcellular location">
    <subcellularLocation>
        <location evidence="1">Membrane</location>
    </subcellularLocation>
</comment>
<keyword evidence="4 11" id="KW-0812">Transmembrane</keyword>
<evidence type="ECO:0000256" key="7">
    <source>
        <dbReference type="ARBA" id="ARBA00023002"/>
    </source>
</evidence>
<dbReference type="InterPro" id="IPR001128">
    <property type="entry name" value="Cyt_P450"/>
</dbReference>
<evidence type="ECO:0000256" key="8">
    <source>
        <dbReference type="ARBA" id="ARBA00023004"/>
    </source>
</evidence>
<dbReference type="InterPro" id="IPR002401">
    <property type="entry name" value="Cyt_P450_E_grp-I"/>
</dbReference>
<dbReference type="PRINTS" id="PR00463">
    <property type="entry name" value="EP450I"/>
</dbReference>
<evidence type="ECO:0000256" key="9">
    <source>
        <dbReference type="ARBA" id="ARBA00023033"/>
    </source>
</evidence>
<dbReference type="PRINTS" id="PR00385">
    <property type="entry name" value="P450"/>
</dbReference>
<evidence type="ECO:0000313" key="12">
    <source>
        <dbReference type="EMBL" id="VAI03831.1"/>
    </source>
</evidence>
<reference evidence="12 13" key="1">
    <citation type="submission" date="2017-09" db="EMBL/GenBank/DDBJ databases">
        <authorList>
            <consortium name="International Durum Wheat Genome Sequencing Consortium (IDWGSC)"/>
            <person name="Milanesi L."/>
        </authorList>
    </citation>
    <scope>NUCLEOTIDE SEQUENCE [LARGE SCALE GENOMIC DNA]</scope>
    <source>
        <strain evidence="13">cv. Svevo</strain>
    </source>
</reference>
<dbReference type="AlphaFoldDB" id="A0A9R0SYI6"/>
<dbReference type="InterPro" id="IPR036396">
    <property type="entry name" value="Cyt_P450_sf"/>
</dbReference>
<evidence type="ECO:0000256" key="1">
    <source>
        <dbReference type="ARBA" id="ARBA00004370"/>
    </source>
</evidence>
<dbReference type="GO" id="GO:0016020">
    <property type="term" value="C:membrane"/>
    <property type="evidence" value="ECO:0007669"/>
    <property type="project" value="UniProtKB-SubCell"/>
</dbReference>
<keyword evidence="10 11" id="KW-0472">Membrane</keyword>
<evidence type="ECO:0008006" key="14">
    <source>
        <dbReference type="Google" id="ProtNLM"/>
    </source>
</evidence>
<evidence type="ECO:0000256" key="5">
    <source>
        <dbReference type="ARBA" id="ARBA00022723"/>
    </source>
</evidence>
<evidence type="ECO:0000313" key="13">
    <source>
        <dbReference type="Proteomes" id="UP000324705"/>
    </source>
</evidence>
<dbReference type="PANTHER" id="PTHR24282">
    <property type="entry name" value="CYTOCHROME P450 FAMILY MEMBER"/>
    <property type="match status" value="1"/>
</dbReference>
<evidence type="ECO:0000256" key="4">
    <source>
        <dbReference type="ARBA" id="ARBA00022692"/>
    </source>
</evidence>
<sequence>MEKLHLLALLLPILLGLPLLYICDILWLRPERIRKKLRKQGVRGPRPTLFYGNTQEMKRIRQEAVSAQKQDTSNYISTLFPHFLIWRETYGSVFLYSTGAVEILFVSDPGMVKDMSHCTSSELGKPIYIQKSRKPLFGDGILVSNGDIWAYQRKVIAPEFFMEKIKIMIELIVEASVPPLEAWESMLDDAGGSREIDVDGYLRNFSADVIARACFGSDFTTGEEIFYKLRQLQKAISQQDTLVGLSAVWKVLPTKANREIQKLEQEVRLLILDAAKEHSRESSISNNDDNGNNCIETKHNGFLRSIVNSSRHCPASYNGSAEDYIVDNCKNIYFAGHETAAVTTTWCLMLLATHPVWQDHARAEALEVCRGCTKLDVDVLRRLKTITMVIQETLRLYPPASLIVREALTDFKLGALDVPRGTIVQTAIAMLHLDKDVWGQDAGEFRPDRICAGQNLAMVELKVVLVRLLSKFAFSPSPGYRHAPLFRLTIEPGFGMPLVVTKLP</sequence>
<evidence type="ECO:0000256" key="3">
    <source>
        <dbReference type="ARBA" id="ARBA00022617"/>
    </source>
</evidence>
<dbReference type="GO" id="GO:0004497">
    <property type="term" value="F:monooxygenase activity"/>
    <property type="evidence" value="ECO:0007669"/>
    <property type="project" value="UniProtKB-KW"/>
</dbReference>
<proteinExistence type="inferred from homology"/>
<evidence type="ECO:0000256" key="6">
    <source>
        <dbReference type="ARBA" id="ARBA00022989"/>
    </source>
</evidence>